<keyword evidence="3" id="KW-0653">Protein transport</keyword>
<keyword evidence="7" id="KW-0472">Membrane</keyword>
<keyword evidence="5 7" id="KW-0906">Nuclear pore complex</keyword>
<dbReference type="GO" id="GO:0017056">
    <property type="term" value="F:structural constituent of nuclear pore"/>
    <property type="evidence" value="ECO:0007669"/>
    <property type="project" value="UniProtKB-UniRule"/>
</dbReference>
<dbReference type="GeneID" id="94838489"/>
<comment type="subcellular location">
    <subcellularLocation>
        <location evidence="7">Nucleus</location>
        <location evidence="7">Nuclear pore complex</location>
    </subcellularLocation>
    <subcellularLocation>
        <location evidence="7">Nucleus membrane</location>
    </subcellularLocation>
</comment>
<evidence type="ECO:0000256" key="7">
    <source>
        <dbReference type="RuleBase" id="RU365072"/>
    </source>
</evidence>
<proteinExistence type="inferred from homology"/>
<evidence type="ECO:0000313" key="9">
    <source>
        <dbReference type="Proteomes" id="UP000179807"/>
    </source>
</evidence>
<comment type="similarity">
    <text evidence="7">Belongs to the nucleoporin Nup84/Nup107 family.</text>
</comment>
<dbReference type="AlphaFoldDB" id="A0A1J4K800"/>
<reference evidence="8" key="1">
    <citation type="submission" date="2016-10" db="EMBL/GenBank/DDBJ databases">
        <authorList>
            <person name="Benchimol M."/>
            <person name="Almeida L.G."/>
            <person name="Vasconcelos A.T."/>
            <person name="Perreira-Neves A."/>
            <person name="Rosa I.A."/>
            <person name="Tasca T."/>
            <person name="Bogo M.R."/>
            <person name="de Souza W."/>
        </authorList>
    </citation>
    <scope>NUCLEOTIDE SEQUENCE [LARGE SCALE GENOMIC DNA]</scope>
    <source>
        <strain evidence="8">K</strain>
    </source>
</reference>
<comment type="caution">
    <text evidence="8">The sequence shown here is derived from an EMBL/GenBank/DDBJ whole genome shotgun (WGS) entry which is preliminary data.</text>
</comment>
<dbReference type="GO" id="GO:0031080">
    <property type="term" value="C:nuclear pore outer ring"/>
    <property type="evidence" value="ECO:0007669"/>
    <property type="project" value="TreeGrafter"/>
</dbReference>
<evidence type="ECO:0000256" key="1">
    <source>
        <dbReference type="ARBA" id="ARBA00022448"/>
    </source>
</evidence>
<dbReference type="PANTHER" id="PTHR13003">
    <property type="entry name" value="NUP107-RELATED"/>
    <property type="match status" value="1"/>
</dbReference>
<keyword evidence="2" id="KW-0509">mRNA transport</keyword>
<evidence type="ECO:0000256" key="5">
    <source>
        <dbReference type="ARBA" id="ARBA00023132"/>
    </source>
</evidence>
<keyword evidence="4 7" id="KW-0811">Translocation</keyword>
<keyword evidence="1 7" id="KW-0813">Transport</keyword>
<comment type="subunit">
    <text evidence="7">Part of the nuclear pore complex (NPC).</text>
</comment>
<comment type="function">
    <text evidence="7">Functions as a component of the nuclear pore complex (NPC).</text>
</comment>
<protein>
    <recommendedName>
        <fullName evidence="7">Nuclear pore complex protein</fullName>
    </recommendedName>
</protein>
<dbReference type="GO" id="GO:0006406">
    <property type="term" value="P:mRNA export from nucleus"/>
    <property type="evidence" value="ECO:0007669"/>
    <property type="project" value="TreeGrafter"/>
</dbReference>
<dbReference type="RefSeq" id="XP_068360467.1">
    <property type="nucleotide sequence ID" value="XM_068503785.1"/>
</dbReference>
<dbReference type="Proteomes" id="UP000179807">
    <property type="component" value="Unassembled WGS sequence"/>
</dbReference>
<sequence length="544" mass="63279">MSLKVTKSMNESTMNKEQIRLYAQPLLNKGQKKPYEICDNYYKMLINSNELSDQEEAYIWKLFSHLYDTSYKVPDYYQKKASLNPRIKNVIICFIWLSEIYDFTVPKASKRKNEPFYFLRTNQIDSFLDRIKNENPDEKWKALTFSGAFSQSHFIDWRTTVKTILKNDKINDHEKLYYKILTGDLKTLLSLSENMFDSLWGQLYSLISMAISNEAIDYKLPSKVEPTTNFEKMTFSIIKNVLSNTKNYLLLNDVLPLHIKVHLAATKKGFVPDELLIPYIQLLTKEGLTGLLVFYASLANTHSNSIDILKSTFAALEPSEEFLSVLQQFKFDKVEVVNEIISHLSGATPKNFAEEISFEEFTETKIHCLDWLSLVPEMSNCALENVRKIVKSLVLDDKYDGAKIIFDRYSNMFKNLKERECWKILIYAELAYKQWKASDIVDEEQTCAVKEILKNVIRFPNGWMIDCQGVESDVGKHCIPLIAEHLFDVYMRDHEAEAALGIAPMICDSSNLMMRYFDKNILMKFLMMIKKASIELYRDSQQNV</sequence>
<evidence type="ECO:0000256" key="4">
    <source>
        <dbReference type="ARBA" id="ARBA00023010"/>
    </source>
</evidence>
<evidence type="ECO:0000256" key="3">
    <source>
        <dbReference type="ARBA" id="ARBA00022927"/>
    </source>
</evidence>
<dbReference type="GO" id="GO:0006606">
    <property type="term" value="P:protein import into nucleus"/>
    <property type="evidence" value="ECO:0007669"/>
    <property type="project" value="TreeGrafter"/>
</dbReference>
<accession>A0A1J4K800</accession>
<dbReference type="PANTHER" id="PTHR13003:SF2">
    <property type="entry name" value="NUCLEAR PORE COMPLEX PROTEIN NUP107"/>
    <property type="match status" value="1"/>
</dbReference>
<name>A0A1J4K800_9EUKA</name>
<dbReference type="EMBL" id="MLAK01000700">
    <property type="protein sequence ID" value="OHT07331.1"/>
    <property type="molecule type" value="Genomic_DNA"/>
</dbReference>
<keyword evidence="6 7" id="KW-0539">Nucleus</keyword>
<gene>
    <name evidence="8" type="ORF">TRFO_24496</name>
</gene>
<dbReference type="Pfam" id="PF04121">
    <property type="entry name" value="Nup84_Nup100"/>
    <property type="match status" value="2"/>
</dbReference>
<dbReference type="VEuPathDB" id="TrichDB:TRFO_24496"/>
<dbReference type="GO" id="GO:0031965">
    <property type="term" value="C:nuclear membrane"/>
    <property type="evidence" value="ECO:0007669"/>
    <property type="project" value="UniProtKB-SubCell"/>
</dbReference>
<keyword evidence="9" id="KW-1185">Reference proteome</keyword>
<dbReference type="InterPro" id="IPR007252">
    <property type="entry name" value="Nup84/Nup107"/>
</dbReference>
<dbReference type="OrthoDB" id="3098at2759"/>
<evidence type="ECO:0000256" key="2">
    <source>
        <dbReference type="ARBA" id="ARBA00022816"/>
    </source>
</evidence>
<dbReference type="GO" id="GO:0000973">
    <property type="term" value="P:post-transcriptional tethering of RNA polymerase II gene DNA at nuclear periphery"/>
    <property type="evidence" value="ECO:0007669"/>
    <property type="project" value="TreeGrafter"/>
</dbReference>
<dbReference type="Gene3D" id="1.20.190.50">
    <property type="match status" value="1"/>
</dbReference>
<evidence type="ECO:0000313" key="8">
    <source>
        <dbReference type="EMBL" id="OHT07331.1"/>
    </source>
</evidence>
<organism evidence="8 9">
    <name type="scientific">Tritrichomonas foetus</name>
    <dbReference type="NCBI Taxonomy" id="1144522"/>
    <lineage>
        <taxon>Eukaryota</taxon>
        <taxon>Metamonada</taxon>
        <taxon>Parabasalia</taxon>
        <taxon>Tritrichomonadida</taxon>
        <taxon>Tritrichomonadidae</taxon>
        <taxon>Tritrichomonas</taxon>
    </lineage>
</organism>
<evidence type="ECO:0000256" key="6">
    <source>
        <dbReference type="ARBA" id="ARBA00023242"/>
    </source>
</evidence>